<dbReference type="Gene3D" id="1.20.58.1480">
    <property type="match status" value="1"/>
</dbReference>
<dbReference type="Proteomes" id="UP000007304">
    <property type="component" value="Unassembled WGS sequence"/>
</dbReference>
<accession>H6C8X3</accession>
<keyword evidence="1" id="KW-0863">Zinc-finger</keyword>
<dbReference type="InterPro" id="IPR046336">
    <property type="entry name" value="Lon_prtase_N_sf"/>
</dbReference>
<dbReference type="InterPro" id="IPR003111">
    <property type="entry name" value="Lon_prtase_N"/>
</dbReference>
<evidence type="ECO:0000259" key="3">
    <source>
        <dbReference type="PROSITE" id="PS50089"/>
    </source>
</evidence>
<feature type="domain" description="RING-type" evidence="3">
    <location>
        <begin position="213"/>
        <end position="251"/>
    </location>
</feature>
<dbReference type="EMBL" id="JH226136">
    <property type="protein sequence ID" value="EHY60550.1"/>
    <property type="molecule type" value="Genomic_DNA"/>
</dbReference>
<name>H6C8X3_EXODN</name>
<evidence type="ECO:0000256" key="1">
    <source>
        <dbReference type="PROSITE-ProRule" id="PRU00175"/>
    </source>
</evidence>
<evidence type="ECO:0000313" key="5">
    <source>
        <dbReference type="EMBL" id="EHY60550.1"/>
    </source>
</evidence>
<dbReference type="AlphaFoldDB" id="H6C8X3"/>
<evidence type="ECO:0000256" key="2">
    <source>
        <dbReference type="SAM" id="MobiDB-lite"/>
    </source>
</evidence>
<keyword evidence="1" id="KW-0862">Zinc</keyword>
<dbReference type="OrthoDB" id="264917at2759"/>
<dbReference type="GO" id="GO:0008270">
    <property type="term" value="F:zinc ion binding"/>
    <property type="evidence" value="ECO:0007669"/>
    <property type="project" value="UniProtKB-KW"/>
</dbReference>
<evidence type="ECO:0000313" key="6">
    <source>
        <dbReference type="Proteomes" id="UP000007304"/>
    </source>
</evidence>
<proteinExistence type="predicted"/>
<dbReference type="InterPro" id="IPR001841">
    <property type="entry name" value="Znf_RING"/>
</dbReference>
<dbReference type="PANTHER" id="PTHR23327">
    <property type="entry name" value="RING FINGER PROTEIN 127"/>
    <property type="match status" value="1"/>
</dbReference>
<keyword evidence="1" id="KW-0479">Metal-binding</keyword>
<evidence type="ECO:0000259" key="4">
    <source>
        <dbReference type="PROSITE" id="PS51787"/>
    </source>
</evidence>
<dbReference type="Gene3D" id="3.30.40.10">
    <property type="entry name" value="Zinc/RING finger domain, C3HC4 (zinc finger)"/>
    <property type="match status" value="2"/>
</dbReference>
<dbReference type="Pfam" id="PF13923">
    <property type="entry name" value="zf-C3HC4_2"/>
    <property type="match status" value="1"/>
</dbReference>
<dbReference type="InParanoid" id="H6C8X3"/>
<gene>
    <name evidence="5" type="ORF">HMPREF1120_08505</name>
</gene>
<dbReference type="RefSeq" id="XP_009161010.1">
    <property type="nucleotide sequence ID" value="XM_009162762.1"/>
</dbReference>
<dbReference type="PROSITE" id="PS51787">
    <property type="entry name" value="LON_N"/>
    <property type="match status" value="1"/>
</dbReference>
<dbReference type="PANTHER" id="PTHR23327:SF42">
    <property type="entry name" value="LON PEPTIDASE N-TERMINAL DOMAIN AND RING FINGER PROTEIN C14F5.10C"/>
    <property type="match status" value="1"/>
</dbReference>
<dbReference type="Gene3D" id="2.30.130.40">
    <property type="entry name" value="LON domain-like"/>
    <property type="match status" value="1"/>
</dbReference>
<feature type="region of interest" description="Disordered" evidence="2">
    <location>
        <begin position="1"/>
        <end position="24"/>
    </location>
</feature>
<dbReference type="InterPro" id="IPR013083">
    <property type="entry name" value="Znf_RING/FYVE/PHD"/>
</dbReference>
<dbReference type="InterPro" id="IPR015947">
    <property type="entry name" value="PUA-like_sf"/>
</dbReference>
<dbReference type="CDD" id="cd16514">
    <property type="entry name" value="RING-HC_LONFs_rpt2"/>
    <property type="match status" value="1"/>
</dbReference>
<sequence>MSVDEQDKPSTTPASGSEKSPEVEAEVEVDARSIVRLFQCSQCSYPLREAMTLPCGNTLCKPCLPPIYRRGNITYPPVEGRENGFLCPFPDCGVEHSVGDCGMDVMVNKIVQLGKAQVFSRKSETSQTRLLLEEKLDMAKIVDSGMDIMPRSRVLHGGRLDTTFALADMGELDYTSDVVYTPLDVDPSASSTRAHDLAILESLRELTRPELECQVCYQMMLDPVTTSCGHTFCRKCFGRAMDHSSYCPTCRRRLPRLPATLSMASNKLLNDLSRILLPDQLAARQAIHDEEERIDEQNRLPLFPCTLAFPQMLTFLHIFEPRYRLMVRRVMDSGSRKFGMLVPRGQSFSVPDGTGTPRFHPFGTVLYIERMELLPDGRSLIETRGLYKFRVLETDVYDGYLVGKVQRVDDIHIREEEMKEAEETSREAVPGESEAGRIQRMSTQALLEYGLAFVERARSRSARWLHQRVLAAYGEPSTDPAVFPYWFASVLPIAEGEKYQLLPATSVRERLKITALWVERLERTRCEQESRQEQLQQQHQQERRFRRW</sequence>
<organism evidence="5 6">
    <name type="scientific">Exophiala dermatitidis (strain ATCC 34100 / CBS 525.76 / NIH/UT8656)</name>
    <name type="common">Black yeast</name>
    <name type="synonym">Wangiella dermatitidis</name>
    <dbReference type="NCBI Taxonomy" id="858893"/>
    <lineage>
        <taxon>Eukaryota</taxon>
        <taxon>Fungi</taxon>
        <taxon>Dikarya</taxon>
        <taxon>Ascomycota</taxon>
        <taxon>Pezizomycotina</taxon>
        <taxon>Eurotiomycetes</taxon>
        <taxon>Chaetothyriomycetidae</taxon>
        <taxon>Chaetothyriales</taxon>
        <taxon>Herpotrichiellaceae</taxon>
        <taxon>Exophiala</taxon>
    </lineage>
</organism>
<keyword evidence="6" id="KW-1185">Reference proteome</keyword>
<feature type="compositionally biased region" description="Polar residues" evidence="2">
    <location>
        <begin position="9"/>
        <end position="18"/>
    </location>
</feature>
<dbReference type="SUPFAM" id="SSF57850">
    <property type="entry name" value="RING/U-box"/>
    <property type="match status" value="2"/>
</dbReference>
<dbReference type="SMART" id="SM00184">
    <property type="entry name" value="RING"/>
    <property type="match status" value="2"/>
</dbReference>
<dbReference type="SUPFAM" id="SSF88697">
    <property type="entry name" value="PUA domain-like"/>
    <property type="match status" value="1"/>
</dbReference>
<dbReference type="SMART" id="SM00464">
    <property type="entry name" value="LON"/>
    <property type="match status" value="1"/>
</dbReference>
<feature type="domain" description="Lon N-terminal" evidence="4">
    <location>
        <begin position="297"/>
        <end position="522"/>
    </location>
</feature>
<dbReference type="STRING" id="858893.H6C8X3"/>
<evidence type="ECO:0008006" key="7">
    <source>
        <dbReference type="Google" id="ProtNLM"/>
    </source>
</evidence>
<reference evidence="5" key="1">
    <citation type="submission" date="2011-07" db="EMBL/GenBank/DDBJ databases">
        <title>The Genome Sequence of Exophiala (Wangiella) dermatitidis NIH/UT8656.</title>
        <authorList>
            <consortium name="The Broad Institute Genome Sequencing Platform"/>
            <person name="Cuomo C."/>
            <person name="Wang Z."/>
            <person name="Hunicke-Smith S."/>
            <person name="Szanislo P.J."/>
            <person name="Earl A."/>
            <person name="Young S.K."/>
            <person name="Zeng Q."/>
            <person name="Gargeya S."/>
            <person name="Fitzgerald M."/>
            <person name="Haas B."/>
            <person name="Abouelleil A."/>
            <person name="Alvarado L."/>
            <person name="Arachchi H.M."/>
            <person name="Berlin A."/>
            <person name="Brown A."/>
            <person name="Chapman S.B."/>
            <person name="Chen Z."/>
            <person name="Dunbar C."/>
            <person name="Freedman E."/>
            <person name="Gearin G."/>
            <person name="Gellesch M."/>
            <person name="Goldberg J."/>
            <person name="Griggs A."/>
            <person name="Gujja S."/>
            <person name="Heiman D."/>
            <person name="Howarth C."/>
            <person name="Larson L."/>
            <person name="Lui A."/>
            <person name="MacDonald P.J.P."/>
            <person name="Montmayeur A."/>
            <person name="Murphy C."/>
            <person name="Neiman D."/>
            <person name="Pearson M."/>
            <person name="Priest M."/>
            <person name="Roberts A."/>
            <person name="Saif S."/>
            <person name="Shea T."/>
            <person name="Shenoy N."/>
            <person name="Sisk P."/>
            <person name="Stolte C."/>
            <person name="Sykes S."/>
            <person name="Wortman J."/>
            <person name="Nusbaum C."/>
            <person name="Birren B."/>
        </authorList>
    </citation>
    <scope>NUCLEOTIDE SEQUENCE</scope>
    <source>
        <strain evidence="5">NIH/UT8656</strain>
    </source>
</reference>
<dbReference type="GO" id="GO:0061630">
    <property type="term" value="F:ubiquitin protein ligase activity"/>
    <property type="evidence" value="ECO:0007669"/>
    <property type="project" value="TreeGrafter"/>
</dbReference>
<protein>
    <recommendedName>
        <fullName evidence="7">ATP-dependent Lon protease</fullName>
    </recommendedName>
</protein>
<dbReference type="eggNOG" id="KOG4159">
    <property type="taxonomic scope" value="Eukaryota"/>
</dbReference>
<dbReference type="PROSITE" id="PS50089">
    <property type="entry name" value="ZF_RING_2"/>
    <property type="match status" value="1"/>
</dbReference>
<dbReference type="GeneID" id="20313144"/>
<dbReference type="Pfam" id="PF02190">
    <property type="entry name" value="LON_substr_bdg"/>
    <property type="match status" value="1"/>
</dbReference>
<dbReference type="VEuPathDB" id="FungiDB:HMPREF1120_08505"/>